<proteinExistence type="predicted"/>
<feature type="region of interest" description="Disordered" evidence="1">
    <location>
        <begin position="259"/>
        <end position="320"/>
    </location>
</feature>
<accession>A0A165Q452</accession>
<organism evidence="2 3">
    <name type="scientific">Exidia glandulosa HHB12029</name>
    <dbReference type="NCBI Taxonomy" id="1314781"/>
    <lineage>
        <taxon>Eukaryota</taxon>
        <taxon>Fungi</taxon>
        <taxon>Dikarya</taxon>
        <taxon>Basidiomycota</taxon>
        <taxon>Agaricomycotina</taxon>
        <taxon>Agaricomycetes</taxon>
        <taxon>Auriculariales</taxon>
        <taxon>Exidiaceae</taxon>
        <taxon>Exidia</taxon>
    </lineage>
</organism>
<keyword evidence="3" id="KW-1185">Reference proteome</keyword>
<feature type="region of interest" description="Disordered" evidence="1">
    <location>
        <begin position="131"/>
        <end position="151"/>
    </location>
</feature>
<gene>
    <name evidence="2" type="ORF">EXIGLDRAFT_319376</name>
</gene>
<name>A0A165Q452_EXIGL</name>
<protein>
    <submittedName>
        <fullName evidence="2">Uncharacterized protein</fullName>
    </submittedName>
</protein>
<evidence type="ECO:0000313" key="3">
    <source>
        <dbReference type="Proteomes" id="UP000077266"/>
    </source>
</evidence>
<dbReference type="EMBL" id="KV425885">
    <property type="protein sequence ID" value="KZW03053.1"/>
    <property type="molecule type" value="Genomic_DNA"/>
</dbReference>
<feature type="region of interest" description="Disordered" evidence="1">
    <location>
        <begin position="26"/>
        <end position="49"/>
    </location>
</feature>
<dbReference type="AlphaFoldDB" id="A0A165Q452"/>
<dbReference type="Proteomes" id="UP000077266">
    <property type="component" value="Unassembled WGS sequence"/>
</dbReference>
<reference evidence="2 3" key="1">
    <citation type="journal article" date="2016" name="Mol. Biol. Evol.">
        <title>Comparative Genomics of Early-Diverging Mushroom-Forming Fungi Provides Insights into the Origins of Lignocellulose Decay Capabilities.</title>
        <authorList>
            <person name="Nagy L.G."/>
            <person name="Riley R."/>
            <person name="Tritt A."/>
            <person name="Adam C."/>
            <person name="Daum C."/>
            <person name="Floudas D."/>
            <person name="Sun H."/>
            <person name="Yadav J.S."/>
            <person name="Pangilinan J."/>
            <person name="Larsson K.H."/>
            <person name="Matsuura K."/>
            <person name="Barry K."/>
            <person name="Labutti K."/>
            <person name="Kuo R."/>
            <person name="Ohm R.A."/>
            <person name="Bhattacharya S.S."/>
            <person name="Shirouzu T."/>
            <person name="Yoshinaga Y."/>
            <person name="Martin F.M."/>
            <person name="Grigoriev I.V."/>
            <person name="Hibbett D.S."/>
        </authorList>
    </citation>
    <scope>NUCLEOTIDE SEQUENCE [LARGE SCALE GENOMIC DNA]</scope>
    <source>
        <strain evidence="2 3">HHB12029</strain>
    </source>
</reference>
<sequence length="374" mass="41539">MRPGCSASPRDTRIVQSTIYDLRTHSLRTRTHGAAEGTPSSQTPDGIPPQMPCSIHCATMSVFEQAKPVGRPTSNWRKIPAQHDAAVSIHVGRDAYDSPRTLSRHVSWPCTDAETLPLFVLMAANNTHTPSLLGRETSATEPAKTSPIRSDIPEAPRQALSIWTWRLQYSLLFPAYRCVPVHTKVLMRFVHARRVIPPPCLTRPLLARAHPLFCHREQHTATKGRTIARTTREGGVRGGERFFFLTLTFFSPDFPSYSPRAVGSRPVLARQTSRHPPALPWPLNPARPGTRATNGRDDQRRTGASEEEESSSPTHLPKTLPFLRTCAGQQVLVDAKARNEESLRVRQLSIAGTRKRTACFSRTHVRGGAASFLH</sequence>
<evidence type="ECO:0000313" key="2">
    <source>
        <dbReference type="EMBL" id="KZW03053.1"/>
    </source>
</evidence>
<feature type="compositionally biased region" description="Basic and acidic residues" evidence="1">
    <location>
        <begin position="294"/>
        <end position="304"/>
    </location>
</feature>
<evidence type="ECO:0000256" key="1">
    <source>
        <dbReference type="SAM" id="MobiDB-lite"/>
    </source>
</evidence>
<dbReference type="InParanoid" id="A0A165Q452"/>